<evidence type="ECO:0000256" key="11">
    <source>
        <dbReference type="ARBA" id="ARBA00023264"/>
    </source>
</evidence>
<protein>
    <recommendedName>
        <fullName evidence="12">Cardiolipin synthase</fullName>
        <ecNumber evidence="12">2.7.8.-</ecNumber>
    </recommendedName>
</protein>
<evidence type="ECO:0000259" key="14">
    <source>
        <dbReference type="PROSITE" id="PS50035"/>
    </source>
</evidence>
<comment type="subcellular location">
    <subcellularLocation>
        <location evidence="1">Cell membrane</location>
        <topology evidence="1">Multi-pass membrane protein</topology>
    </subcellularLocation>
</comment>
<comment type="caution">
    <text evidence="15">The sequence shown here is derived from an EMBL/GenBank/DDBJ whole genome shotgun (WGS) entry which is preliminary data.</text>
</comment>
<dbReference type="Proteomes" id="UP001409585">
    <property type="component" value="Unassembled WGS sequence"/>
</dbReference>
<evidence type="ECO:0000256" key="9">
    <source>
        <dbReference type="ARBA" id="ARBA00023136"/>
    </source>
</evidence>
<dbReference type="GO" id="GO:0005886">
    <property type="term" value="C:plasma membrane"/>
    <property type="evidence" value="ECO:0007669"/>
    <property type="project" value="UniProtKB-SubCell"/>
</dbReference>
<keyword evidence="4" id="KW-0808">Transferase</keyword>
<feature type="transmembrane region" description="Helical" evidence="13">
    <location>
        <begin position="6"/>
        <end position="27"/>
    </location>
</feature>
<evidence type="ECO:0000256" key="8">
    <source>
        <dbReference type="ARBA" id="ARBA00023098"/>
    </source>
</evidence>
<feature type="transmembrane region" description="Helical" evidence="13">
    <location>
        <begin position="39"/>
        <end position="60"/>
    </location>
</feature>
<evidence type="ECO:0000256" key="12">
    <source>
        <dbReference type="NCBIfam" id="TIGR04265"/>
    </source>
</evidence>
<dbReference type="PANTHER" id="PTHR21248:SF22">
    <property type="entry name" value="PHOSPHOLIPASE D"/>
    <property type="match status" value="1"/>
</dbReference>
<name>A0AAV3U0X1_9ALTE</name>
<dbReference type="AlphaFoldDB" id="A0AAV3U0X1"/>
<keyword evidence="2" id="KW-1003">Cell membrane</keyword>
<dbReference type="InterPro" id="IPR022924">
    <property type="entry name" value="Cardiolipin_synthase"/>
</dbReference>
<evidence type="ECO:0000256" key="3">
    <source>
        <dbReference type="ARBA" id="ARBA00022516"/>
    </source>
</evidence>
<keyword evidence="9 13" id="KW-0472">Membrane</keyword>
<dbReference type="InterPro" id="IPR027379">
    <property type="entry name" value="CLS_N"/>
</dbReference>
<dbReference type="GO" id="GO:0008808">
    <property type="term" value="F:cardiolipin synthase activity"/>
    <property type="evidence" value="ECO:0007669"/>
    <property type="project" value="UniProtKB-UniRule"/>
</dbReference>
<evidence type="ECO:0000256" key="4">
    <source>
        <dbReference type="ARBA" id="ARBA00022679"/>
    </source>
</evidence>
<keyword evidence="16" id="KW-1185">Reference proteome</keyword>
<organism evidence="15 16">
    <name type="scientific">Halioxenophilus aromaticivorans</name>
    <dbReference type="NCBI Taxonomy" id="1306992"/>
    <lineage>
        <taxon>Bacteria</taxon>
        <taxon>Pseudomonadati</taxon>
        <taxon>Pseudomonadota</taxon>
        <taxon>Gammaproteobacteria</taxon>
        <taxon>Alteromonadales</taxon>
        <taxon>Alteromonadaceae</taxon>
        <taxon>Halioxenophilus</taxon>
    </lineage>
</organism>
<proteinExistence type="predicted"/>
<dbReference type="Pfam" id="PF13091">
    <property type="entry name" value="PLDc_2"/>
    <property type="match status" value="2"/>
</dbReference>
<dbReference type="PANTHER" id="PTHR21248">
    <property type="entry name" value="CARDIOLIPIN SYNTHASE"/>
    <property type="match status" value="1"/>
</dbReference>
<feature type="domain" description="PLD phosphodiesterase" evidence="14">
    <location>
        <begin position="378"/>
        <end position="405"/>
    </location>
</feature>
<evidence type="ECO:0000256" key="1">
    <source>
        <dbReference type="ARBA" id="ARBA00004651"/>
    </source>
</evidence>
<evidence type="ECO:0000256" key="13">
    <source>
        <dbReference type="SAM" id="Phobius"/>
    </source>
</evidence>
<sequence>MSWDHGSYYLYHILLISGELLILSTLLHMLYQRRNPASMVAWLLFMVMVPYVAVFLYFIFGRRKQASRYTKSDVSLGALSNNANHQAVIQGLLTGEQQNLPQQSVTFYTDGQQAYQALTQAIVQARRQINFSTYVFKNDDVTQQLLELLTQRAKSGVKVRLLIDALGSPGVYFWQRPFKALREAGGEVVFFMPLLKIPFRNYINLRNHRKIYLIDEHKVFSGGMNLSSEYLGPTADNNRWHDTLFEIDGLAALGFSKIFASDWLYAAKETLTVSDESAIECVGDTRVQVVPSGPDLKGDVLYEALLNAIFDAKKRLWIVTPYFIPDESLSRALVIAQNRGVDVRIITPRTSNHLVADLARASFMSELYEHKVGLYLVEGVMVHAKAVLFDDHAALLGSVNLDNRSLFLNYEVATFVASPRLVAEVDEWMAGLMAESAEKIPSRSHLRRVLENLMRIFAPAL</sequence>
<evidence type="ECO:0000256" key="10">
    <source>
        <dbReference type="ARBA" id="ARBA00023209"/>
    </source>
</evidence>
<keyword evidence="8" id="KW-0443">Lipid metabolism</keyword>
<dbReference type="EC" id="2.7.8.-" evidence="12"/>
<dbReference type="Pfam" id="PF13396">
    <property type="entry name" value="PLDc_N"/>
    <property type="match status" value="1"/>
</dbReference>
<dbReference type="NCBIfam" id="TIGR04265">
    <property type="entry name" value="bac_cardiolipin"/>
    <property type="match status" value="1"/>
</dbReference>
<keyword evidence="11" id="KW-1208">Phospholipid metabolism</keyword>
<feature type="domain" description="PLD phosphodiesterase" evidence="14">
    <location>
        <begin position="203"/>
        <end position="230"/>
    </location>
</feature>
<dbReference type="PROSITE" id="PS50035">
    <property type="entry name" value="PLD"/>
    <property type="match status" value="2"/>
</dbReference>
<keyword evidence="6" id="KW-0677">Repeat</keyword>
<evidence type="ECO:0000256" key="5">
    <source>
        <dbReference type="ARBA" id="ARBA00022692"/>
    </source>
</evidence>
<reference evidence="16" key="1">
    <citation type="journal article" date="2019" name="Int. J. Syst. Evol. Microbiol.">
        <title>The Global Catalogue of Microorganisms (GCM) 10K type strain sequencing project: providing services to taxonomists for standard genome sequencing and annotation.</title>
        <authorList>
            <consortium name="The Broad Institute Genomics Platform"/>
            <consortium name="The Broad Institute Genome Sequencing Center for Infectious Disease"/>
            <person name="Wu L."/>
            <person name="Ma J."/>
        </authorList>
    </citation>
    <scope>NUCLEOTIDE SEQUENCE [LARGE SCALE GENOMIC DNA]</scope>
    <source>
        <strain evidence="16">JCM 19134</strain>
    </source>
</reference>
<evidence type="ECO:0000256" key="6">
    <source>
        <dbReference type="ARBA" id="ARBA00022737"/>
    </source>
</evidence>
<accession>A0AAV3U0X1</accession>
<keyword evidence="10" id="KW-0594">Phospholipid biosynthesis</keyword>
<evidence type="ECO:0000256" key="2">
    <source>
        <dbReference type="ARBA" id="ARBA00022475"/>
    </source>
</evidence>
<dbReference type="CDD" id="cd09162">
    <property type="entry name" value="PLDc_CLS_unchar1_2"/>
    <property type="match status" value="1"/>
</dbReference>
<gene>
    <name evidence="15" type="primary">cls</name>
    <name evidence="15" type="ORF">GCM10025791_15310</name>
</gene>
<dbReference type="InterPro" id="IPR025202">
    <property type="entry name" value="PLD-like_dom"/>
</dbReference>
<keyword evidence="3" id="KW-0444">Lipid biosynthesis</keyword>
<dbReference type="SMART" id="SM00155">
    <property type="entry name" value="PLDc"/>
    <property type="match status" value="2"/>
</dbReference>
<keyword evidence="7 13" id="KW-1133">Transmembrane helix</keyword>
<dbReference type="InterPro" id="IPR001736">
    <property type="entry name" value="PLipase_D/transphosphatidylase"/>
</dbReference>
<evidence type="ECO:0000313" key="15">
    <source>
        <dbReference type="EMBL" id="GAA4938303.1"/>
    </source>
</evidence>
<keyword evidence="5 13" id="KW-0812">Transmembrane</keyword>
<dbReference type="SUPFAM" id="SSF56024">
    <property type="entry name" value="Phospholipase D/nuclease"/>
    <property type="match status" value="2"/>
</dbReference>
<evidence type="ECO:0000256" key="7">
    <source>
        <dbReference type="ARBA" id="ARBA00022989"/>
    </source>
</evidence>
<dbReference type="Gene3D" id="3.30.870.10">
    <property type="entry name" value="Endonuclease Chain A"/>
    <property type="match status" value="2"/>
</dbReference>
<dbReference type="EMBL" id="BAABLX010000009">
    <property type="protein sequence ID" value="GAA4938303.1"/>
    <property type="molecule type" value="Genomic_DNA"/>
</dbReference>
<dbReference type="RefSeq" id="WP_345419606.1">
    <property type="nucleotide sequence ID" value="NZ_AP031496.1"/>
</dbReference>
<dbReference type="GO" id="GO:0032049">
    <property type="term" value="P:cardiolipin biosynthetic process"/>
    <property type="evidence" value="ECO:0007669"/>
    <property type="project" value="UniProtKB-UniRule"/>
</dbReference>
<evidence type="ECO:0000313" key="16">
    <source>
        <dbReference type="Proteomes" id="UP001409585"/>
    </source>
</evidence>